<evidence type="ECO:0000313" key="3">
    <source>
        <dbReference type="Proteomes" id="UP000266552"/>
    </source>
</evidence>
<dbReference type="AlphaFoldDB" id="A0A385TNL5"/>
<dbReference type="RefSeq" id="WP_119848918.1">
    <property type="nucleotide sequence ID" value="NZ_CP032412.1"/>
</dbReference>
<accession>A0A385TNL5</accession>
<dbReference type="KEGG" id="plw:D5F53_18080"/>
<organism evidence="2 3">
    <name type="scientific">Paenibacillus lautus</name>
    <name type="common">Bacillus lautus</name>
    <dbReference type="NCBI Taxonomy" id="1401"/>
    <lineage>
        <taxon>Bacteria</taxon>
        <taxon>Bacillati</taxon>
        <taxon>Bacillota</taxon>
        <taxon>Bacilli</taxon>
        <taxon>Bacillales</taxon>
        <taxon>Paenibacillaceae</taxon>
        <taxon>Paenibacillus</taxon>
    </lineage>
</organism>
<keyword evidence="2" id="KW-0808">Transferase</keyword>
<dbReference type="GO" id="GO:0008168">
    <property type="term" value="F:methyltransferase activity"/>
    <property type="evidence" value="ECO:0007669"/>
    <property type="project" value="UniProtKB-KW"/>
</dbReference>
<keyword evidence="2" id="KW-0489">Methyltransferase</keyword>
<dbReference type="Proteomes" id="UP000266552">
    <property type="component" value="Chromosome"/>
</dbReference>
<dbReference type="InterPro" id="IPR029063">
    <property type="entry name" value="SAM-dependent_MTases_sf"/>
</dbReference>
<name>A0A385TNL5_PAELA</name>
<feature type="domain" description="Methyltransferase type 12" evidence="1">
    <location>
        <begin position="59"/>
        <end position="155"/>
    </location>
</feature>
<keyword evidence="3" id="KW-1185">Reference proteome</keyword>
<sequence>MDEVKTELIPLDWNQAHAGCYLETIARKIPGYSLIYGMAEQLITAHLGDGYGETHLMVVGAGGGEEIVRFGCEHEDWYFQGVDPSSSMLEMTRQRVEQNRMSNRVALLQGTVHELAQGMVYDAASCLLVLHFVEELAQKRELLLQIATRLKPGAPLVLALISGDAGSAAFRIQMEAWRKHMRSNGIPEEEWERFSQSMGNDSYPIPDYVLRELLQAAGFQEVTRYFGAFLVEGWFAVKA</sequence>
<dbReference type="Gene3D" id="3.40.50.150">
    <property type="entry name" value="Vaccinia Virus protein VP39"/>
    <property type="match status" value="1"/>
</dbReference>
<proteinExistence type="predicted"/>
<gene>
    <name evidence="2" type="ORF">D5F53_18080</name>
</gene>
<dbReference type="SUPFAM" id="SSF53335">
    <property type="entry name" value="S-adenosyl-L-methionine-dependent methyltransferases"/>
    <property type="match status" value="1"/>
</dbReference>
<dbReference type="InterPro" id="IPR013217">
    <property type="entry name" value="Methyltransf_12"/>
</dbReference>
<protein>
    <submittedName>
        <fullName evidence="2">Class I SAM-dependent methyltransferase</fullName>
    </submittedName>
</protein>
<dbReference type="EMBL" id="CP032412">
    <property type="protein sequence ID" value="AYB45071.1"/>
    <property type="molecule type" value="Genomic_DNA"/>
</dbReference>
<evidence type="ECO:0000313" key="2">
    <source>
        <dbReference type="EMBL" id="AYB45071.1"/>
    </source>
</evidence>
<dbReference type="CDD" id="cd02440">
    <property type="entry name" value="AdoMet_MTases"/>
    <property type="match status" value="1"/>
</dbReference>
<evidence type="ECO:0000259" key="1">
    <source>
        <dbReference type="Pfam" id="PF08242"/>
    </source>
</evidence>
<reference evidence="2 3" key="1">
    <citation type="submission" date="2018-09" db="EMBL/GenBank/DDBJ databases">
        <title>Genome Sequence of Paenibacillus lautus Strain E7593-69, Azo Dye-Degrading Bacteria, Isolated from Commercial Tattoo Inks.</title>
        <authorList>
            <person name="Nho S.W."/>
            <person name="Kim S.-J."/>
            <person name="Kweon O."/>
            <person name="Cerniglia C.E."/>
        </authorList>
    </citation>
    <scope>NUCLEOTIDE SEQUENCE [LARGE SCALE GENOMIC DNA]</scope>
    <source>
        <strain evidence="2 3">E7593-69</strain>
    </source>
</reference>
<dbReference type="Pfam" id="PF08242">
    <property type="entry name" value="Methyltransf_12"/>
    <property type="match status" value="1"/>
</dbReference>
<dbReference type="GO" id="GO:0032259">
    <property type="term" value="P:methylation"/>
    <property type="evidence" value="ECO:0007669"/>
    <property type="project" value="UniProtKB-KW"/>
</dbReference>